<comment type="caution">
    <text evidence="1">The sequence shown here is derived from an EMBL/GenBank/DDBJ whole genome shotgun (WGS) entry which is preliminary data.</text>
</comment>
<evidence type="ECO:0000313" key="1">
    <source>
        <dbReference type="EMBL" id="MDQ0171542.1"/>
    </source>
</evidence>
<evidence type="ECO:0000313" key="2">
    <source>
        <dbReference type="Proteomes" id="UP001233836"/>
    </source>
</evidence>
<accession>A0ABT9WEX5</accession>
<keyword evidence="2" id="KW-1185">Reference proteome</keyword>
<dbReference type="Proteomes" id="UP001233836">
    <property type="component" value="Unassembled WGS sequence"/>
</dbReference>
<dbReference type="InterPro" id="IPR025678">
    <property type="entry name" value="Imm3"/>
</dbReference>
<dbReference type="Pfam" id="PF14425">
    <property type="entry name" value="Imm3"/>
    <property type="match status" value="2"/>
</dbReference>
<name>A0ABT9WEX5_9BACL</name>
<reference evidence="1 2" key="1">
    <citation type="submission" date="2023-07" db="EMBL/GenBank/DDBJ databases">
        <title>Sorghum-associated microbial communities from plants grown in Nebraska, USA.</title>
        <authorList>
            <person name="Schachtman D."/>
        </authorList>
    </citation>
    <scope>NUCLEOTIDE SEQUENCE [LARGE SCALE GENOMIC DNA]</scope>
    <source>
        <strain evidence="1 2">DS1314</strain>
    </source>
</reference>
<proteinExistence type="predicted"/>
<sequence length="176" mass="21010">MSLQKEGFILTHAKIFKNLKERILNLLKDLDLEKLQLETTSDEYQDILERRDIVLDGIENIPVDHSLFPRWYYNEMEKEVKNYFMEIVVNTNDASEIIEKIEERFERECRSTWSEKIVVKTTLAELLIRHSIKPENEFLSLKIELEQFDMNEIGQLLTESEKFDLSIRIKEVLSEI</sequence>
<protein>
    <submittedName>
        <fullName evidence="1">Uncharacterized protein</fullName>
    </submittedName>
</protein>
<gene>
    <name evidence="1" type="ORF">J2T19_003004</name>
</gene>
<organism evidence="1 2">
    <name type="scientific">Paenibacillus tundrae</name>
    <dbReference type="NCBI Taxonomy" id="528187"/>
    <lineage>
        <taxon>Bacteria</taxon>
        <taxon>Bacillati</taxon>
        <taxon>Bacillota</taxon>
        <taxon>Bacilli</taxon>
        <taxon>Bacillales</taxon>
        <taxon>Paenibacillaceae</taxon>
        <taxon>Paenibacillus</taxon>
    </lineage>
</organism>
<dbReference type="EMBL" id="JAUSTI010000007">
    <property type="protein sequence ID" value="MDQ0171542.1"/>
    <property type="molecule type" value="Genomic_DNA"/>
</dbReference>